<dbReference type="PANTHER" id="PTHR21310">
    <property type="entry name" value="AMINOGLYCOSIDE PHOSPHOTRANSFERASE-RELATED-RELATED"/>
    <property type="match status" value="1"/>
</dbReference>
<keyword evidence="3" id="KW-1185">Reference proteome</keyword>
<accession>A0ABP0CDE1</accession>
<dbReference type="Gene3D" id="3.30.200.150">
    <property type="match status" value="1"/>
</dbReference>
<dbReference type="PANTHER" id="PTHR21310:SF55">
    <property type="entry name" value="AMINOGLYCOSIDE PHOSPHOTRANSFERASE DOMAIN-CONTAINING PROTEIN"/>
    <property type="match status" value="1"/>
</dbReference>
<evidence type="ECO:0000259" key="1">
    <source>
        <dbReference type="Pfam" id="PF01636"/>
    </source>
</evidence>
<feature type="domain" description="Aminoglycoside phosphotransferase" evidence="1">
    <location>
        <begin position="70"/>
        <end position="281"/>
    </location>
</feature>
<dbReference type="Proteomes" id="UP001642406">
    <property type="component" value="Unassembled WGS sequence"/>
</dbReference>
<dbReference type="Gene3D" id="3.90.1200.10">
    <property type="match status" value="1"/>
</dbReference>
<gene>
    <name evidence="2" type="ORF">SBRCBS47491_007453</name>
</gene>
<comment type="caution">
    <text evidence="2">The sequence shown here is derived from an EMBL/GenBank/DDBJ whole genome shotgun (WGS) entry which is preliminary data.</text>
</comment>
<evidence type="ECO:0000313" key="3">
    <source>
        <dbReference type="Proteomes" id="UP001642406"/>
    </source>
</evidence>
<dbReference type="Pfam" id="PF01636">
    <property type="entry name" value="APH"/>
    <property type="match status" value="1"/>
</dbReference>
<evidence type="ECO:0000313" key="2">
    <source>
        <dbReference type="EMBL" id="CAK7230044.1"/>
    </source>
</evidence>
<proteinExistence type="predicted"/>
<dbReference type="InterPro" id="IPR011009">
    <property type="entry name" value="Kinase-like_dom_sf"/>
</dbReference>
<dbReference type="InterPro" id="IPR051678">
    <property type="entry name" value="AGP_Transferase"/>
</dbReference>
<dbReference type="SUPFAM" id="SSF56112">
    <property type="entry name" value="Protein kinase-like (PK-like)"/>
    <property type="match status" value="1"/>
</dbReference>
<sequence length="297" mass="34785">MDVDNAIYDIVAAHRGSDNLLINNKRCRRAIVRLATKTTARLLSPVHYRACTPIFPGWIVKRQVFGHLIEATTMQYVASRTMVPVPRVYTSFIHNRQTYIVMERPEGITLFDAFETYPREDILAIYSQLRLMIQSMRSIPLPRPYRGGVYNCNGGSVRSFRQKCYASRIGPFPTIEDFHWTMRDDFHYKTAPRPPYVSPRDWEDLEDMVELQEASDQLPVFTHGNLQPCNIIVSGRQVVSIIGWENAGFFPKYWEYTTAWTGCELNSVWKDEIDRFLDTYHDGLFCEQVRLKYWKKY</sequence>
<organism evidence="2 3">
    <name type="scientific">Sporothrix bragantina</name>
    <dbReference type="NCBI Taxonomy" id="671064"/>
    <lineage>
        <taxon>Eukaryota</taxon>
        <taxon>Fungi</taxon>
        <taxon>Dikarya</taxon>
        <taxon>Ascomycota</taxon>
        <taxon>Pezizomycotina</taxon>
        <taxon>Sordariomycetes</taxon>
        <taxon>Sordariomycetidae</taxon>
        <taxon>Ophiostomatales</taxon>
        <taxon>Ophiostomataceae</taxon>
        <taxon>Sporothrix</taxon>
    </lineage>
</organism>
<protein>
    <recommendedName>
        <fullName evidence="1">Aminoglycoside phosphotransferase domain-containing protein</fullName>
    </recommendedName>
</protein>
<name>A0ABP0CDE1_9PEZI</name>
<reference evidence="2 3" key="1">
    <citation type="submission" date="2024-01" db="EMBL/GenBank/DDBJ databases">
        <authorList>
            <person name="Allen C."/>
            <person name="Tagirdzhanova G."/>
        </authorList>
    </citation>
    <scope>NUCLEOTIDE SEQUENCE [LARGE SCALE GENOMIC DNA]</scope>
</reference>
<dbReference type="EMBL" id="CAWUHC010000084">
    <property type="protein sequence ID" value="CAK7230044.1"/>
    <property type="molecule type" value="Genomic_DNA"/>
</dbReference>
<dbReference type="InterPro" id="IPR002575">
    <property type="entry name" value="Aminoglycoside_PTrfase"/>
</dbReference>